<evidence type="ECO:0000313" key="10">
    <source>
        <dbReference type="EMBL" id="KAF8888466.1"/>
    </source>
</evidence>
<dbReference type="InterPro" id="IPR036851">
    <property type="entry name" value="Chloroperoxidase-like_sf"/>
</dbReference>
<dbReference type="InterPro" id="IPR000028">
    <property type="entry name" value="Chloroperoxidase"/>
</dbReference>
<dbReference type="Gene3D" id="1.10.489.10">
    <property type="entry name" value="Chloroperoxidase-like"/>
    <property type="match status" value="1"/>
</dbReference>
<feature type="signal peptide" evidence="8">
    <location>
        <begin position="1"/>
        <end position="20"/>
    </location>
</feature>
<name>A0A9P5TL87_GYMJU</name>
<comment type="similarity">
    <text evidence="7">Belongs to the chloroperoxidase family.</text>
</comment>
<evidence type="ECO:0000259" key="9">
    <source>
        <dbReference type="PROSITE" id="PS51405"/>
    </source>
</evidence>
<reference evidence="10" key="1">
    <citation type="submission" date="2020-11" db="EMBL/GenBank/DDBJ databases">
        <authorList>
            <consortium name="DOE Joint Genome Institute"/>
            <person name="Ahrendt S."/>
            <person name="Riley R."/>
            <person name="Andreopoulos W."/>
            <person name="LaButti K."/>
            <person name="Pangilinan J."/>
            <person name="Ruiz-duenas F.J."/>
            <person name="Barrasa J.M."/>
            <person name="Sanchez-Garcia M."/>
            <person name="Camarero S."/>
            <person name="Miyauchi S."/>
            <person name="Serrano A."/>
            <person name="Linde D."/>
            <person name="Babiker R."/>
            <person name="Drula E."/>
            <person name="Ayuso-Fernandez I."/>
            <person name="Pacheco R."/>
            <person name="Padilla G."/>
            <person name="Ferreira P."/>
            <person name="Barriuso J."/>
            <person name="Kellner H."/>
            <person name="Castanera R."/>
            <person name="Alfaro M."/>
            <person name="Ramirez L."/>
            <person name="Pisabarro A.G."/>
            <person name="Kuo A."/>
            <person name="Tritt A."/>
            <person name="Lipzen A."/>
            <person name="He G."/>
            <person name="Yan M."/>
            <person name="Ng V."/>
            <person name="Cullen D."/>
            <person name="Martin F."/>
            <person name="Rosso M.-N."/>
            <person name="Henrissat B."/>
            <person name="Hibbett D."/>
            <person name="Martinez A.T."/>
            <person name="Grigoriev I.V."/>
        </authorList>
    </citation>
    <scope>NUCLEOTIDE SEQUENCE</scope>
    <source>
        <strain evidence="10">AH 44721</strain>
    </source>
</reference>
<keyword evidence="11" id="KW-1185">Reference proteome</keyword>
<dbReference type="GO" id="GO:0046872">
    <property type="term" value="F:metal ion binding"/>
    <property type="evidence" value="ECO:0007669"/>
    <property type="project" value="UniProtKB-KW"/>
</dbReference>
<feature type="domain" description="Heme haloperoxidase family profile" evidence="9">
    <location>
        <begin position="65"/>
        <end position="304"/>
    </location>
</feature>
<keyword evidence="2 10" id="KW-0575">Peroxidase</keyword>
<dbReference type="SUPFAM" id="SSF47571">
    <property type="entry name" value="Cloroperoxidase"/>
    <property type="match status" value="1"/>
</dbReference>
<keyword evidence="5" id="KW-0560">Oxidoreductase</keyword>
<keyword evidence="8" id="KW-0732">Signal</keyword>
<evidence type="ECO:0000313" key="11">
    <source>
        <dbReference type="Proteomes" id="UP000724874"/>
    </source>
</evidence>
<comment type="cofactor">
    <cofactor evidence="1">
        <name>heme b</name>
        <dbReference type="ChEBI" id="CHEBI:60344"/>
    </cofactor>
</comment>
<evidence type="ECO:0000256" key="7">
    <source>
        <dbReference type="ARBA" id="ARBA00025795"/>
    </source>
</evidence>
<sequence>MFASLTVYALLALRICTVSAFPAYQSLAGLTRDQLDTVVPTLAYSPPQPLPGPLKDDSSILVYDAAHPYQPLRPGDQRGPCPALNTLASHGYLPRNGVATPVQIINAVQQGTFDFLTLPLIGFNLENSFARFLALSTFLVNGNPITNLMSIGGVTPLTGQNPPAPATVSGLNTHNNCEGDTSMTRADTYYGDNHSFNETRFQNFVRFSNEFGAGKYNYTVAAHLREFLVEESIANNPEFTLVSPRLFTAFGESVFPVNFFIDGRDKSGQLDLGVARSFFQNMTFPRNFYRRDGAVNNVGQDVVTNYYPFTPGYNANGVNSFVVDPTSATLSQPCLRYTNFVNNNIKLLYPNPTGLLLQSLKTNLQYLYEATVAAGDGCTQVFPYGQ</sequence>
<organism evidence="10 11">
    <name type="scientific">Gymnopilus junonius</name>
    <name type="common">Spectacular rustgill mushroom</name>
    <name type="synonym">Gymnopilus spectabilis subsp. junonius</name>
    <dbReference type="NCBI Taxonomy" id="109634"/>
    <lineage>
        <taxon>Eukaryota</taxon>
        <taxon>Fungi</taxon>
        <taxon>Dikarya</taxon>
        <taxon>Basidiomycota</taxon>
        <taxon>Agaricomycotina</taxon>
        <taxon>Agaricomycetes</taxon>
        <taxon>Agaricomycetidae</taxon>
        <taxon>Agaricales</taxon>
        <taxon>Agaricineae</taxon>
        <taxon>Hymenogastraceae</taxon>
        <taxon>Gymnopilus</taxon>
    </lineage>
</organism>
<evidence type="ECO:0000256" key="5">
    <source>
        <dbReference type="ARBA" id="ARBA00023002"/>
    </source>
</evidence>
<accession>A0A9P5TL87</accession>
<dbReference type="PANTHER" id="PTHR33577:SF16">
    <property type="entry name" value="HEME HALOPEROXIDASE FAMILY PROFILE DOMAIN-CONTAINING PROTEIN"/>
    <property type="match status" value="1"/>
</dbReference>
<protein>
    <submittedName>
        <fullName evidence="10">Heme-thiolate peroxidase</fullName>
    </submittedName>
</protein>
<evidence type="ECO:0000256" key="1">
    <source>
        <dbReference type="ARBA" id="ARBA00001970"/>
    </source>
</evidence>
<keyword evidence="3" id="KW-0349">Heme</keyword>
<dbReference type="Proteomes" id="UP000724874">
    <property type="component" value="Unassembled WGS sequence"/>
</dbReference>
<evidence type="ECO:0000256" key="4">
    <source>
        <dbReference type="ARBA" id="ARBA00022723"/>
    </source>
</evidence>
<dbReference type="PROSITE" id="PS51405">
    <property type="entry name" value="HEME_HALOPEROXIDASE"/>
    <property type="match status" value="1"/>
</dbReference>
<keyword evidence="6" id="KW-0408">Iron</keyword>
<dbReference type="GO" id="GO:0004601">
    <property type="term" value="F:peroxidase activity"/>
    <property type="evidence" value="ECO:0007669"/>
    <property type="project" value="UniProtKB-KW"/>
</dbReference>
<evidence type="ECO:0000256" key="8">
    <source>
        <dbReference type="SAM" id="SignalP"/>
    </source>
</evidence>
<dbReference type="EMBL" id="JADNYJ010000084">
    <property type="protein sequence ID" value="KAF8888466.1"/>
    <property type="molecule type" value="Genomic_DNA"/>
</dbReference>
<feature type="chain" id="PRO_5040210190" evidence="8">
    <location>
        <begin position="21"/>
        <end position="386"/>
    </location>
</feature>
<proteinExistence type="inferred from homology"/>
<evidence type="ECO:0000256" key="2">
    <source>
        <dbReference type="ARBA" id="ARBA00022559"/>
    </source>
</evidence>
<dbReference type="PANTHER" id="PTHR33577">
    <property type="entry name" value="STERIGMATOCYSTIN BIOSYNTHESIS PEROXIDASE STCC-RELATED"/>
    <property type="match status" value="1"/>
</dbReference>
<keyword evidence="4" id="KW-0479">Metal-binding</keyword>
<dbReference type="OrthoDB" id="2542103at2759"/>
<dbReference type="Pfam" id="PF01328">
    <property type="entry name" value="Peroxidase_2"/>
    <property type="match status" value="1"/>
</dbReference>
<evidence type="ECO:0000256" key="3">
    <source>
        <dbReference type="ARBA" id="ARBA00022617"/>
    </source>
</evidence>
<evidence type="ECO:0000256" key="6">
    <source>
        <dbReference type="ARBA" id="ARBA00023004"/>
    </source>
</evidence>
<comment type="caution">
    <text evidence="10">The sequence shown here is derived from an EMBL/GenBank/DDBJ whole genome shotgun (WGS) entry which is preliminary data.</text>
</comment>
<gene>
    <name evidence="10" type="primary">HTP7</name>
    <name evidence="10" type="ORF">CPB84DRAFT_1749486</name>
</gene>
<dbReference type="AlphaFoldDB" id="A0A9P5TL87"/>